<feature type="region of interest" description="Disordered" evidence="1">
    <location>
        <begin position="577"/>
        <end position="622"/>
    </location>
</feature>
<evidence type="ECO:0000313" key="3">
    <source>
        <dbReference type="Proteomes" id="UP000541558"/>
    </source>
</evidence>
<dbReference type="Proteomes" id="UP000541558">
    <property type="component" value="Unassembled WGS sequence"/>
</dbReference>
<dbReference type="OrthoDB" id="3270497at2759"/>
<feature type="region of interest" description="Disordered" evidence="1">
    <location>
        <begin position="638"/>
        <end position="697"/>
    </location>
</feature>
<feature type="compositionally biased region" description="Polar residues" evidence="1">
    <location>
        <begin position="17"/>
        <end position="32"/>
    </location>
</feature>
<feature type="region of interest" description="Disordered" evidence="1">
    <location>
        <begin position="448"/>
        <end position="554"/>
    </location>
</feature>
<dbReference type="AlphaFoldDB" id="A0A8H5FIB1"/>
<keyword evidence="3" id="KW-1185">Reference proteome</keyword>
<evidence type="ECO:0000313" key="2">
    <source>
        <dbReference type="EMBL" id="KAF5337841.1"/>
    </source>
</evidence>
<protein>
    <submittedName>
        <fullName evidence="2">Uncharacterized protein</fullName>
    </submittedName>
</protein>
<sequence length="742" mass="81142">MVGPFDAFSWDRKGKSDTPSGSDQASTSSAPSRISLLPSVRLPSFSRQGEAPEQPPALEKPALLTLRASSRSFIDTTITDDVSKTPLYTMRTTGASTTLTRSSPTGGTMQFATVRWPKFLPTRIKGKEVSDGVEIQMGNQRYIGGETLLRPGPKANSARRFNMPNYSHSLKWKRRGDAFWCTGHNLKGPIAILEAAKDKRPMKLTVYETLRDKYDSRSVLYHQGVYILLLDYLVITSMLLLTDLQEWMLVKIYEEKSVTVPNPLGGDASSLEATASQLRKIMYREPIYPKLSGDTASNFSASDNSNSFPPTPISPTNFSHFGHGIFGGRSSSSHSQYRSSYQTTGDQSMFLPQSMLSLSSDSEDEDDGMEDAVVHTRAGSPASMNYPASLSHPPSHNYIDPSFYPGEDLPPVPPIPLRYAHSNQSLRDTSQNLSRAASPLSRELLRELPRPPSQQLHLNTSPRSESLPRGLVPFEARPQPPPKARRPSTSGDTPSVSPVAPPAASSQPQVGRTRSMTIGGQRGRTTSPRPLPSVPLPRQRPPTSSSSSSHNTISNTLCRARSHATLAEEGCPQQEPELLAPLPTFNPHHHYASPAGSHASLAPSQRSLPPTPISMDPSSPRPDILQEELRVTAATVQMLRQQSTQQQQQQYHSLHQQSHHGGHQPPTIRIPTSPLRKASHTHGGIGRDEEDEENGQWVQVLSSPSGRTLPPLPAAFYDVPPPAYNESEAMYGNVKPDGMAAP</sequence>
<comment type="caution">
    <text evidence="2">The sequence shown here is derived from an EMBL/GenBank/DDBJ whole genome shotgun (WGS) entry which is preliminary data.</text>
</comment>
<organism evidence="2 3">
    <name type="scientific">Ephemerocybe angulata</name>
    <dbReference type="NCBI Taxonomy" id="980116"/>
    <lineage>
        <taxon>Eukaryota</taxon>
        <taxon>Fungi</taxon>
        <taxon>Dikarya</taxon>
        <taxon>Basidiomycota</taxon>
        <taxon>Agaricomycotina</taxon>
        <taxon>Agaricomycetes</taxon>
        <taxon>Agaricomycetidae</taxon>
        <taxon>Agaricales</taxon>
        <taxon>Agaricineae</taxon>
        <taxon>Psathyrellaceae</taxon>
        <taxon>Ephemerocybe</taxon>
    </lineage>
</organism>
<feature type="region of interest" description="Disordered" evidence="1">
    <location>
        <begin position="329"/>
        <end position="350"/>
    </location>
</feature>
<feature type="compositionally biased region" description="Low complexity" evidence="1">
    <location>
        <begin position="494"/>
        <end position="510"/>
    </location>
</feature>
<dbReference type="EMBL" id="JAACJK010000029">
    <property type="protein sequence ID" value="KAF5337841.1"/>
    <property type="molecule type" value="Genomic_DNA"/>
</dbReference>
<feature type="compositionally biased region" description="Polar residues" evidence="1">
    <location>
        <begin position="382"/>
        <end position="394"/>
    </location>
</feature>
<proteinExistence type="predicted"/>
<accession>A0A8H5FIB1</accession>
<feature type="compositionally biased region" description="Low complexity" evidence="1">
    <location>
        <begin position="329"/>
        <end position="342"/>
    </location>
</feature>
<feature type="region of interest" description="Disordered" evidence="1">
    <location>
        <begin position="379"/>
        <end position="419"/>
    </location>
</feature>
<feature type="region of interest" description="Disordered" evidence="1">
    <location>
        <begin position="1"/>
        <end position="40"/>
    </location>
</feature>
<feature type="compositionally biased region" description="Low complexity" evidence="1">
    <location>
        <begin position="641"/>
        <end position="656"/>
    </location>
</feature>
<evidence type="ECO:0000256" key="1">
    <source>
        <dbReference type="SAM" id="MobiDB-lite"/>
    </source>
</evidence>
<feature type="compositionally biased region" description="Polar residues" evidence="1">
    <location>
        <begin position="454"/>
        <end position="464"/>
    </location>
</feature>
<reference evidence="2 3" key="1">
    <citation type="journal article" date="2020" name="ISME J.">
        <title>Uncovering the hidden diversity of litter-decomposition mechanisms in mushroom-forming fungi.</title>
        <authorList>
            <person name="Floudas D."/>
            <person name="Bentzer J."/>
            <person name="Ahren D."/>
            <person name="Johansson T."/>
            <person name="Persson P."/>
            <person name="Tunlid A."/>
        </authorList>
    </citation>
    <scope>NUCLEOTIDE SEQUENCE [LARGE SCALE GENOMIC DNA]</scope>
    <source>
        <strain evidence="2 3">CBS 175.51</strain>
    </source>
</reference>
<gene>
    <name evidence="2" type="ORF">D9611_014808</name>
</gene>
<name>A0A8H5FIB1_9AGAR</name>
<feature type="compositionally biased region" description="Pro residues" evidence="1">
    <location>
        <begin position="529"/>
        <end position="540"/>
    </location>
</feature>